<organism evidence="1 2">
    <name type="scientific">Bradyrhizobium pachyrhizi</name>
    <dbReference type="NCBI Taxonomy" id="280333"/>
    <lineage>
        <taxon>Bacteria</taxon>
        <taxon>Pseudomonadati</taxon>
        <taxon>Pseudomonadota</taxon>
        <taxon>Alphaproteobacteria</taxon>
        <taxon>Hyphomicrobiales</taxon>
        <taxon>Nitrobacteraceae</taxon>
        <taxon>Bradyrhizobium</taxon>
    </lineage>
</organism>
<evidence type="ECO:0000313" key="2">
    <source>
        <dbReference type="Proteomes" id="UP000436468"/>
    </source>
</evidence>
<comment type="caution">
    <text evidence="1">The sequence shown here is derived from an EMBL/GenBank/DDBJ whole genome shotgun (WGS) entry which is preliminary data.</text>
</comment>
<dbReference type="Proteomes" id="UP000436468">
    <property type="component" value="Unassembled WGS sequence"/>
</dbReference>
<sequence>MSKLQGTYVNDNIGAKLVIAQANDSNGQITSATISYNGHNYPATGHYHFKNSTGPTTVAVLTGLDDDTGYVALSLTSDSQEFKRLKSFGGLANFDAETIGLGGAFIRQ</sequence>
<protein>
    <recommendedName>
        <fullName evidence="3">CHRD domain-containing protein</fullName>
    </recommendedName>
</protein>
<dbReference type="RefSeq" id="WP_050632090.1">
    <property type="nucleotide sequence ID" value="NZ_WQNF01000072.1"/>
</dbReference>
<evidence type="ECO:0008006" key="3">
    <source>
        <dbReference type="Google" id="ProtNLM"/>
    </source>
</evidence>
<reference evidence="1 2" key="1">
    <citation type="submission" date="2019-12" db="EMBL/GenBank/DDBJ databases">
        <title>Draft genome sequences Bradyrhizobium cajani AMBPC1010, Bradyrhizobium pachyrhizi AMBPC1040 and Bradyrhizobium yuanmingense ALSPC3051, three plant growth promoting strains isolated from nodules of Cajanus cajan L. in Dominican Republic.</title>
        <authorList>
            <person name="Flores-Felix J.D."/>
            <person name="Araujo J."/>
            <person name="Diaz-Alcantara C."/>
            <person name="Gonzalez-Andres F."/>
            <person name="Velazquez E."/>
        </authorList>
    </citation>
    <scope>NUCLEOTIDE SEQUENCE [LARGE SCALE GENOMIC DNA]</scope>
    <source>
        <strain evidence="1 2">1040</strain>
    </source>
</reference>
<proteinExistence type="predicted"/>
<keyword evidence="2" id="KW-1185">Reference proteome</keyword>
<evidence type="ECO:0000313" key="1">
    <source>
        <dbReference type="EMBL" id="MVT71328.1"/>
    </source>
</evidence>
<accession>A0A844SWI0</accession>
<gene>
    <name evidence="1" type="ORF">GPL21_40790</name>
</gene>
<dbReference type="AlphaFoldDB" id="A0A844SWI0"/>
<dbReference type="EMBL" id="WQNF01000072">
    <property type="protein sequence ID" value="MVT71328.1"/>
    <property type="molecule type" value="Genomic_DNA"/>
</dbReference>
<name>A0A844SWI0_9BRAD</name>